<comment type="caution">
    <text evidence="2">The sequence shown here is derived from an EMBL/GenBank/DDBJ whole genome shotgun (WGS) entry which is preliminary data.</text>
</comment>
<feature type="signal peptide" evidence="1">
    <location>
        <begin position="1"/>
        <end position="21"/>
    </location>
</feature>
<organism evidence="2 3">
    <name type="scientific">Allacma fusca</name>
    <dbReference type="NCBI Taxonomy" id="39272"/>
    <lineage>
        <taxon>Eukaryota</taxon>
        <taxon>Metazoa</taxon>
        <taxon>Ecdysozoa</taxon>
        <taxon>Arthropoda</taxon>
        <taxon>Hexapoda</taxon>
        <taxon>Collembola</taxon>
        <taxon>Symphypleona</taxon>
        <taxon>Sminthuridae</taxon>
        <taxon>Allacma</taxon>
    </lineage>
</organism>
<protein>
    <submittedName>
        <fullName evidence="2">Uncharacterized protein</fullName>
    </submittedName>
</protein>
<name>A0A8J2JSK4_9HEXA</name>
<feature type="chain" id="PRO_5035179528" evidence="1">
    <location>
        <begin position="22"/>
        <end position="69"/>
    </location>
</feature>
<gene>
    <name evidence="2" type="ORF">AFUS01_LOCUS15442</name>
</gene>
<evidence type="ECO:0000313" key="2">
    <source>
        <dbReference type="EMBL" id="CAG7726533.1"/>
    </source>
</evidence>
<keyword evidence="3" id="KW-1185">Reference proteome</keyword>
<dbReference type="Proteomes" id="UP000708208">
    <property type="component" value="Unassembled WGS sequence"/>
</dbReference>
<evidence type="ECO:0000313" key="3">
    <source>
        <dbReference type="Proteomes" id="UP000708208"/>
    </source>
</evidence>
<proteinExistence type="predicted"/>
<dbReference type="AlphaFoldDB" id="A0A8J2JSK4"/>
<evidence type="ECO:0000256" key="1">
    <source>
        <dbReference type="SAM" id="SignalP"/>
    </source>
</evidence>
<dbReference type="EMBL" id="CAJVCH010136731">
    <property type="protein sequence ID" value="CAG7726533.1"/>
    <property type="molecule type" value="Genomic_DNA"/>
</dbReference>
<reference evidence="2" key="1">
    <citation type="submission" date="2021-06" db="EMBL/GenBank/DDBJ databases">
        <authorList>
            <person name="Hodson N. C."/>
            <person name="Mongue J. A."/>
            <person name="Jaron S. K."/>
        </authorList>
    </citation>
    <scope>NUCLEOTIDE SEQUENCE</scope>
</reference>
<accession>A0A8J2JSK4</accession>
<keyword evidence="1" id="KW-0732">Signal</keyword>
<sequence>MKALQLQFILIFLTLVASVWSKAMKCKEKGTCTENIDCCGRVCVFGHCWFELSDLDATQKPEWTGRWDS</sequence>